<evidence type="ECO:0000313" key="1">
    <source>
        <dbReference type="EMBL" id="SES31963.1"/>
    </source>
</evidence>
<keyword evidence="2" id="KW-1185">Reference proteome</keyword>
<evidence type="ECO:0000313" key="2">
    <source>
        <dbReference type="Proteomes" id="UP000198571"/>
    </source>
</evidence>
<sequence length="271" mass="31087">MDKLILVGSGIWQGFEIMPGAKTDLPASTDRGTYSVSLNNLTAITTAYEHIVLDYPVMTGDELVQGDTDTFNSMLIRLLEIISAHHYKNLYIYKYNCLHLLYEGETPPLEGLNLKNFKQQVKLSNMPDRKVTSVQCWTSGYKGAAYDWADTYYDWLNTFTKGMVRIERKEDKALFIVPGIPSPLLILERKYPLFSKEISEWAITGGLLNGEKKEMDPKGRLWFITYSNGSTQTVWTALTHFKPALPWFFYKKTQGLIHPWVMNTFGKRSSR</sequence>
<accession>A0A1H9WET9</accession>
<name>A0A1H9WET9_9BACI</name>
<dbReference type="RefSeq" id="WP_093054567.1">
    <property type="nucleotide sequence ID" value="NZ_FOGT01000016.1"/>
</dbReference>
<dbReference type="OrthoDB" id="9774199at2"/>
<dbReference type="Proteomes" id="UP000198571">
    <property type="component" value="Unassembled WGS sequence"/>
</dbReference>
<reference evidence="2" key="1">
    <citation type="submission" date="2016-10" db="EMBL/GenBank/DDBJ databases">
        <authorList>
            <person name="Varghese N."/>
            <person name="Submissions S."/>
        </authorList>
    </citation>
    <scope>NUCLEOTIDE SEQUENCE [LARGE SCALE GENOMIC DNA]</scope>
    <source>
        <strain evidence="2">S9</strain>
    </source>
</reference>
<proteinExistence type="predicted"/>
<gene>
    <name evidence="1" type="ORF">SAMN05518684_11651</name>
</gene>
<organism evidence="1 2">
    <name type="scientific">Salipaludibacillus aurantiacus</name>
    <dbReference type="NCBI Taxonomy" id="1601833"/>
    <lineage>
        <taxon>Bacteria</taxon>
        <taxon>Bacillati</taxon>
        <taxon>Bacillota</taxon>
        <taxon>Bacilli</taxon>
        <taxon>Bacillales</taxon>
        <taxon>Bacillaceae</taxon>
    </lineage>
</organism>
<dbReference type="STRING" id="1601833.SAMN05518684_11651"/>
<protein>
    <submittedName>
        <fullName evidence="1">Uncharacterized protein</fullName>
    </submittedName>
</protein>
<dbReference type="EMBL" id="FOGT01000016">
    <property type="protein sequence ID" value="SES31963.1"/>
    <property type="molecule type" value="Genomic_DNA"/>
</dbReference>
<dbReference type="AlphaFoldDB" id="A0A1H9WET9"/>